<keyword evidence="5" id="KW-0333">Golgi apparatus</keyword>
<keyword evidence="4" id="KW-0808">Transferase</keyword>
<keyword evidence="10" id="KW-1185">Reference proteome</keyword>
<evidence type="ECO:0000313" key="10">
    <source>
        <dbReference type="Proteomes" id="UP000183832"/>
    </source>
</evidence>
<feature type="transmembrane region" description="Helical" evidence="7">
    <location>
        <begin position="12"/>
        <end position="29"/>
    </location>
</feature>
<reference evidence="9 10" key="1">
    <citation type="submission" date="2015-04" db="EMBL/GenBank/DDBJ databases">
        <authorList>
            <person name="Syromyatnikov M.Y."/>
            <person name="Popov V.N."/>
        </authorList>
    </citation>
    <scope>NUCLEOTIDE SEQUENCE [LARGE SCALE GENOMIC DNA]</scope>
</reference>
<proteinExistence type="inferred from homology"/>
<gene>
    <name evidence="9" type="ORF">CLUMA_CG017711</name>
</gene>
<dbReference type="InterPro" id="IPR051981">
    <property type="entry name" value="Glycosyltransf_32"/>
</dbReference>
<evidence type="ECO:0000256" key="5">
    <source>
        <dbReference type="ARBA" id="ARBA00023034"/>
    </source>
</evidence>
<dbReference type="AlphaFoldDB" id="A0A1J1IWW4"/>
<evidence type="ECO:0000256" key="2">
    <source>
        <dbReference type="ARBA" id="ARBA00009003"/>
    </source>
</evidence>
<dbReference type="GO" id="GO:0006688">
    <property type="term" value="P:glycosphingolipid biosynthetic process"/>
    <property type="evidence" value="ECO:0007669"/>
    <property type="project" value="TreeGrafter"/>
</dbReference>
<keyword evidence="3" id="KW-0328">Glycosyltransferase</keyword>
<dbReference type="Pfam" id="PF04488">
    <property type="entry name" value="Gly_transf_sug"/>
    <property type="match status" value="1"/>
</dbReference>
<organism evidence="9 10">
    <name type="scientific">Clunio marinus</name>
    <dbReference type="NCBI Taxonomy" id="568069"/>
    <lineage>
        <taxon>Eukaryota</taxon>
        <taxon>Metazoa</taxon>
        <taxon>Ecdysozoa</taxon>
        <taxon>Arthropoda</taxon>
        <taxon>Hexapoda</taxon>
        <taxon>Insecta</taxon>
        <taxon>Pterygota</taxon>
        <taxon>Neoptera</taxon>
        <taxon>Endopterygota</taxon>
        <taxon>Diptera</taxon>
        <taxon>Nematocera</taxon>
        <taxon>Chironomoidea</taxon>
        <taxon>Chironomidae</taxon>
        <taxon>Clunio</taxon>
    </lineage>
</organism>
<dbReference type="Pfam" id="PF04572">
    <property type="entry name" value="Gb3_synth"/>
    <property type="match status" value="1"/>
</dbReference>
<dbReference type="OrthoDB" id="7843114at2759"/>
<accession>A0A1J1IWW4</accession>
<dbReference type="InterPro" id="IPR029044">
    <property type="entry name" value="Nucleotide-diphossugar_trans"/>
</dbReference>
<evidence type="ECO:0000256" key="7">
    <source>
        <dbReference type="SAM" id="Phobius"/>
    </source>
</evidence>
<dbReference type="PANTHER" id="PTHR12042">
    <property type="entry name" value="LACTOSYLCERAMIDE 4-ALPHA-GALACTOSYLTRANSFERASE ALPHA- 1,4-GALACTOSYLTRANSFERASE"/>
    <property type="match status" value="1"/>
</dbReference>
<keyword evidence="7" id="KW-0812">Transmembrane</keyword>
<keyword evidence="6 7" id="KW-0472">Membrane</keyword>
<dbReference type="GO" id="GO:0000139">
    <property type="term" value="C:Golgi membrane"/>
    <property type="evidence" value="ECO:0007669"/>
    <property type="project" value="UniProtKB-SubCell"/>
</dbReference>
<name>A0A1J1IWW4_9DIPT</name>
<dbReference type="STRING" id="568069.A0A1J1IWW4"/>
<evidence type="ECO:0000256" key="6">
    <source>
        <dbReference type="ARBA" id="ARBA00023136"/>
    </source>
</evidence>
<dbReference type="SUPFAM" id="SSF53448">
    <property type="entry name" value="Nucleotide-diphospho-sugar transferases"/>
    <property type="match status" value="1"/>
</dbReference>
<dbReference type="GO" id="GO:0035248">
    <property type="term" value="F:alpha-1,4-N-acetylgalactosaminyltransferase activity"/>
    <property type="evidence" value="ECO:0007669"/>
    <property type="project" value="TreeGrafter"/>
</dbReference>
<sequence length="353" mass="40450">MSNILRKSLGKITFLIVCIIVTIISLKFFRHQIDRQQADINPPNMLRSIDELETSTFKNIFFIESSGIKSNASDTGELTTRQACSIESAALMNSDCNICVIFVSRMELKLSEPILALVKYKNIKFYRLDLSDFSKHTIAENWVTSGKLFNTSFLMNNVSNFLRLLLLWKYSGTYFDLDVISQVSLESIRVKNFVCAETKHSDIPNVINNAIFHLESSDVAHKFTENLLTEFMNNYKGNIWGKNGPFLVTKVARSMCEFPEKTIEKSFNCSDITVLPQQNCYEIGYENKDYAVLFSIDIKIIRKTLERLKPSYFVHYFHHLTKEIPLKVDSNAAFIAIAKEFCPNVLNASTINF</sequence>
<keyword evidence="7" id="KW-1133">Transmembrane helix</keyword>
<dbReference type="InterPro" id="IPR007652">
    <property type="entry name" value="A1-4-GlycosylTfrase_dom"/>
</dbReference>
<feature type="domain" description="Alpha 1,4-glycosyltransferase" evidence="8">
    <location>
        <begin position="218"/>
        <end position="348"/>
    </location>
</feature>
<evidence type="ECO:0000313" key="9">
    <source>
        <dbReference type="EMBL" id="CRL04647.1"/>
    </source>
</evidence>
<dbReference type="EMBL" id="CVRI01000063">
    <property type="protein sequence ID" value="CRL04647.1"/>
    <property type="molecule type" value="Genomic_DNA"/>
</dbReference>
<protein>
    <submittedName>
        <fullName evidence="9">CLUMA_CG017711, isoform A</fullName>
    </submittedName>
</protein>
<evidence type="ECO:0000256" key="4">
    <source>
        <dbReference type="ARBA" id="ARBA00022679"/>
    </source>
</evidence>
<dbReference type="Gene3D" id="3.90.550.20">
    <property type="match status" value="1"/>
</dbReference>
<evidence type="ECO:0000256" key="1">
    <source>
        <dbReference type="ARBA" id="ARBA00004323"/>
    </source>
</evidence>
<evidence type="ECO:0000256" key="3">
    <source>
        <dbReference type="ARBA" id="ARBA00022676"/>
    </source>
</evidence>
<dbReference type="PANTHER" id="PTHR12042:SF21">
    <property type="entry name" value="ALPHA1,4-GALACTOSYLTRANSFERASE 1-RELATED"/>
    <property type="match status" value="1"/>
</dbReference>
<comment type="subcellular location">
    <subcellularLocation>
        <location evidence="1">Golgi apparatus membrane</location>
        <topology evidence="1">Single-pass type II membrane protein</topology>
    </subcellularLocation>
</comment>
<dbReference type="InterPro" id="IPR007577">
    <property type="entry name" value="GlycoTrfase_DXD_sugar-bd_CS"/>
</dbReference>
<dbReference type="Proteomes" id="UP000183832">
    <property type="component" value="Unassembled WGS sequence"/>
</dbReference>
<comment type="similarity">
    <text evidence="2">Belongs to the glycosyltransferase 32 family.</text>
</comment>
<evidence type="ECO:0000259" key="8">
    <source>
        <dbReference type="Pfam" id="PF04572"/>
    </source>
</evidence>